<dbReference type="PRINTS" id="PR00077">
    <property type="entry name" value="GPDHDRGNASE"/>
</dbReference>
<feature type="binding site" evidence="13">
    <location>
        <position position="12"/>
    </location>
    <ligand>
        <name>NADPH</name>
        <dbReference type="ChEBI" id="CHEBI:57783"/>
    </ligand>
</feature>
<gene>
    <name evidence="13" type="primary">gpsA</name>
    <name evidence="20" type="ORF">THIOM_000813</name>
</gene>
<evidence type="ECO:0000256" key="10">
    <source>
        <dbReference type="ARBA" id="ARBA00066687"/>
    </source>
</evidence>
<dbReference type="SUPFAM" id="SSF48179">
    <property type="entry name" value="6-phosphogluconate dehydrogenase C-terminal domain-like"/>
    <property type="match status" value="1"/>
</dbReference>
<feature type="binding site" evidence="13">
    <location>
        <position position="140"/>
    </location>
    <ligand>
        <name>NADPH</name>
        <dbReference type="ChEBI" id="CHEBI:57783"/>
    </ligand>
</feature>
<dbReference type="GO" id="GO:0141152">
    <property type="term" value="F:glycerol-3-phosphate dehydrogenase (NAD+) activity"/>
    <property type="evidence" value="ECO:0007669"/>
    <property type="project" value="RHEA"/>
</dbReference>
<evidence type="ECO:0000256" key="2">
    <source>
        <dbReference type="ARBA" id="ARBA00022516"/>
    </source>
</evidence>
<feature type="binding site" evidence="13">
    <location>
        <position position="255"/>
    </location>
    <ligand>
        <name>sn-glycerol 3-phosphate</name>
        <dbReference type="ChEBI" id="CHEBI:57597"/>
    </ligand>
</feature>
<dbReference type="EC" id="1.1.1.94" evidence="10 13"/>
<proteinExistence type="inferred from homology"/>
<comment type="function">
    <text evidence="13">Catalyzes the reduction of the glycolytic intermediate dihydroxyacetone phosphate (DHAP) to sn-glycerol 3-phosphate (G3P), the key precursor for phospholipid synthesis.</text>
</comment>
<comment type="catalytic activity">
    <reaction evidence="13">
        <text>sn-glycerol 3-phosphate + NAD(+) = dihydroxyacetone phosphate + NADH + H(+)</text>
        <dbReference type="Rhea" id="RHEA:11092"/>
        <dbReference type="ChEBI" id="CHEBI:15378"/>
        <dbReference type="ChEBI" id="CHEBI:57540"/>
        <dbReference type="ChEBI" id="CHEBI:57597"/>
        <dbReference type="ChEBI" id="CHEBI:57642"/>
        <dbReference type="ChEBI" id="CHEBI:57945"/>
        <dbReference type="EC" id="1.1.1.94"/>
    </reaction>
</comment>
<dbReference type="HAMAP" id="MF_00394">
    <property type="entry name" value="NAD_Glyc3P_dehydrog"/>
    <property type="match status" value="1"/>
</dbReference>
<keyword evidence="6 13" id="KW-0443">Lipid metabolism</keyword>
<dbReference type="InterPro" id="IPR013328">
    <property type="entry name" value="6PGD_dom2"/>
</dbReference>
<evidence type="ECO:0000256" key="17">
    <source>
        <dbReference type="RuleBase" id="RU000437"/>
    </source>
</evidence>
<feature type="binding site" evidence="15">
    <location>
        <position position="107"/>
    </location>
    <ligand>
        <name>substrate</name>
    </ligand>
</feature>
<dbReference type="NCBIfam" id="NF000942">
    <property type="entry name" value="PRK00094.1-4"/>
    <property type="match status" value="1"/>
</dbReference>
<protein>
    <recommendedName>
        <fullName evidence="11 13">Glycerol-3-phosphate dehydrogenase [NAD(P)+]</fullName>
        <ecNumber evidence="10 13">1.1.1.94</ecNumber>
    </recommendedName>
    <alternativeName>
        <fullName evidence="13">NAD(P)(+)-dependent glycerol-3-phosphate dehydrogenase</fullName>
    </alternativeName>
    <alternativeName>
        <fullName evidence="12 13">NAD(P)H-dependent dihydroxyacetone-phosphate reductase</fullName>
    </alternativeName>
</protein>
<comment type="subcellular location">
    <subcellularLocation>
        <location evidence="13">Cytoplasm</location>
    </subcellularLocation>
</comment>
<evidence type="ECO:0000256" key="16">
    <source>
        <dbReference type="PIRSR" id="PIRSR000114-3"/>
    </source>
</evidence>
<dbReference type="InterPro" id="IPR008927">
    <property type="entry name" value="6-PGluconate_DH-like_C_sf"/>
</dbReference>
<dbReference type="Gene3D" id="3.40.50.720">
    <property type="entry name" value="NAD(P)-binding Rossmann-like Domain"/>
    <property type="match status" value="1"/>
</dbReference>
<dbReference type="EMBL" id="LUTY01000406">
    <property type="protein sequence ID" value="OAD23363.1"/>
    <property type="molecule type" value="Genomic_DNA"/>
</dbReference>
<dbReference type="GO" id="GO:0005829">
    <property type="term" value="C:cytosol"/>
    <property type="evidence" value="ECO:0007669"/>
    <property type="project" value="TreeGrafter"/>
</dbReference>
<dbReference type="GO" id="GO:0046474">
    <property type="term" value="P:glycerophospholipid biosynthetic process"/>
    <property type="evidence" value="ECO:0007669"/>
    <property type="project" value="TreeGrafter"/>
</dbReference>
<evidence type="ECO:0000256" key="6">
    <source>
        <dbReference type="ARBA" id="ARBA00023098"/>
    </source>
</evidence>
<dbReference type="InterPro" id="IPR036291">
    <property type="entry name" value="NAD(P)-bd_dom_sf"/>
</dbReference>
<dbReference type="GO" id="GO:0046167">
    <property type="term" value="P:glycerol-3-phosphate biosynthetic process"/>
    <property type="evidence" value="ECO:0007669"/>
    <property type="project" value="UniProtKB-UniRule"/>
</dbReference>
<evidence type="ECO:0000256" key="3">
    <source>
        <dbReference type="ARBA" id="ARBA00022857"/>
    </source>
</evidence>
<evidence type="ECO:0000313" key="21">
    <source>
        <dbReference type="Proteomes" id="UP000076962"/>
    </source>
</evidence>
<feature type="binding site" evidence="13">
    <location>
        <position position="244"/>
    </location>
    <ligand>
        <name>sn-glycerol 3-phosphate</name>
        <dbReference type="ChEBI" id="CHEBI:57597"/>
    </ligand>
</feature>
<feature type="binding site" evidence="13">
    <location>
        <position position="255"/>
    </location>
    <ligand>
        <name>NADPH</name>
        <dbReference type="ChEBI" id="CHEBI:57783"/>
    </ligand>
</feature>
<keyword evidence="13" id="KW-0963">Cytoplasm</keyword>
<feature type="binding site" evidence="13">
    <location>
        <position position="107"/>
    </location>
    <ligand>
        <name>sn-glycerol 3-phosphate</name>
        <dbReference type="ChEBI" id="CHEBI:57597"/>
    </ligand>
</feature>
<feature type="binding site" evidence="16">
    <location>
        <position position="255"/>
    </location>
    <ligand>
        <name>NAD(+)</name>
        <dbReference type="ChEBI" id="CHEBI:57540"/>
    </ligand>
</feature>
<name>A0A176S5L2_9GAMM</name>
<feature type="binding site" evidence="13">
    <location>
        <position position="254"/>
    </location>
    <ligand>
        <name>sn-glycerol 3-phosphate</name>
        <dbReference type="ChEBI" id="CHEBI:57597"/>
    </ligand>
</feature>
<evidence type="ECO:0000256" key="1">
    <source>
        <dbReference type="ARBA" id="ARBA00011009"/>
    </source>
</evidence>
<evidence type="ECO:0000256" key="11">
    <source>
        <dbReference type="ARBA" id="ARBA00069372"/>
    </source>
</evidence>
<dbReference type="Gene3D" id="1.10.1040.10">
    <property type="entry name" value="N-(1-d-carboxylethyl)-l-norvaline Dehydrogenase, domain 2"/>
    <property type="match status" value="1"/>
</dbReference>
<accession>A0A176S5L2</accession>
<dbReference type="GO" id="GO:0141153">
    <property type="term" value="F:glycerol-3-phosphate dehydrogenase (NADP+) activity"/>
    <property type="evidence" value="ECO:0007669"/>
    <property type="project" value="RHEA"/>
</dbReference>
<comment type="catalytic activity">
    <reaction evidence="9">
        <text>sn-glycerol 3-phosphate + NADP(+) = dihydroxyacetone phosphate + NADPH + H(+)</text>
        <dbReference type="Rhea" id="RHEA:11096"/>
        <dbReference type="ChEBI" id="CHEBI:15378"/>
        <dbReference type="ChEBI" id="CHEBI:57597"/>
        <dbReference type="ChEBI" id="CHEBI:57642"/>
        <dbReference type="ChEBI" id="CHEBI:57783"/>
        <dbReference type="ChEBI" id="CHEBI:58349"/>
        <dbReference type="EC" id="1.1.1.94"/>
    </reaction>
    <physiologicalReaction direction="right-to-left" evidence="9">
        <dbReference type="Rhea" id="RHEA:11098"/>
    </physiologicalReaction>
</comment>
<evidence type="ECO:0000256" key="14">
    <source>
        <dbReference type="PIRSR" id="PIRSR000114-1"/>
    </source>
</evidence>
<keyword evidence="2 13" id="KW-0444">Lipid biosynthesis</keyword>
<dbReference type="SUPFAM" id="SSF51735">
    <property type="entry name" value="NAD(P)-binding Rossmann-fold domains"/>
    <property type="match status" value="1"/>
</dbReference>
<feature type="domain" description="Glycerol-3-phosphate dehydrogenase NAD-dependent C-terminal" evidence="19">
    <location>
        <begin position="180"/>
        <end position="321"/>
    </location>
</feature>
<comment type="pathway">
    <text evidence="13">Membrane lipid metabolism; glycerophospholipid metabolism.</text>
</comment>
<dbReference type="NCBIfam" id="NF000940">
    <property type="entry name" value="PRK00094.1-2"/>
    <property type="match status" value="1"/>
</dbReference>
<dbReference type="AlphaFoldDB" id="A0A176S5L2"/>
<dbReference type="PATRIC" id="fig|1003181.4.peg.1172"/>
<reference evidence="20 21" key="1">
    <citation type="submission" date="2016-05" db="EMBL/GenBank/DDBJ databases">
        <title>Single-cell genome of chain-forming Candidatus Thiomargarita nelsonii and comparison to other large sulfur-oxidizing bacteria.</title>
        <authorList>
            <person name="Winkel M."/>
            <person name="Salman V."/>
            <person name="Woyke T."/>
            <person name="Schulz-Vogt H."/>
            <person name="Richter M."/>
            <person name="Flood B."/>
            <person name="Bailey J."/>
            <person name="Amann R."/>
            <person name="Mussmann M."/>
        </authorList>
    </citation>
    <scope>NUCLEOTIDE SEQUENCE [LARGE SCALE GENOMIC DNA]</scope>
    <source>
        <strain evidence="20 21">THI036</strain>
    </source>
</reference>
<evidence type="ECO:0000256" key="13">
    <source>
        <dbReference type="HAMAP-Rule" id="MF_00394"/>
    </source>
</evidence>
<dbReference type="InterPro" id="IPR006109">
    <property type="entry name" value="G3P_DH_NAD-dep_C"/>
</dbReference>
<evidence type="ECO:0000256" key="4">
    <source>
        <dbReference type="ARBA" id="ARBA00023002"/>
    </source>
</evidence>
<evidence type="ECO:0000256" key="12">
    <source>
        <dbReference type="ARBA" id="ARBA00080511"/>
    </source>
</evidence>
<evidence type="ECO:0000256" key="5">
    <source>
        <dbReference type="ARBA" id="ARBA00023027"/>
    </source>
</evidence>
<evidence type="ECO:0000256" key="9">
    <source>
        <dbReference type="ARBA" id="ARBA00052716"/>
    </source>
</evidence>
<comment type="caution">
    <text evidence="20">The sequence shown here is derived from an EMBL/GenBank/DDBJ whole genome shotgun (WGS) entry which is preliminary data.</text>
</comment>
<feature type="domain" description="Glycerol-3-phosphate dehydrogenase NAD-dependent N-terminal" evidence="18">
    <location>
        <begin position="5"/>
        <end position="158"/>
    </location>
</feature>
<evidence type="ECO:0000313" key="20">
    <source>
        <dbReference type="EMBL" id="OAD23363.1"/>
    </source>
</evidence>
<dbReference type="FunFam" id="3.40.50.720:FF:000019">
    <property type="entry name" value="Glycerol-3-phosphate dehydrogenase [NAD(P)+]"/>
    <property type="match status" value="1"/>
</dbReference>
<dbReference type="PANTHER" id="PTHR11728">
    <property type="entry name" value="GLYCEROL-3-PHOSPHATE DEHYDROGENASE"/>
    <property type="match status" value="1"/>
</dbReference>
<evidence type="ECO:0000256" key="15">
    <source>
        <dbReference type="PIRSR" id="PIRSR000114-2"/>
    </source>
</evidence>
<comment type="caution">
    <text evidence="13">Lacks conserved residue(s) required for the propagation of feature annotation.</text>
</comment>
<feature type="binding site" evidence="13">
    <location>
        <position position="281"/>
    </location>
    <ligand>
        <name>NADPH</name>
        <dbReference type="ChEBI" id="CHEBI:57783"/>
    </ligand>
</feature>
<keyword evidence="7 13" id="KW-0594">Phospholipid biosynthesis</keyword>
<keyword evidence="8 13" id="KW-1208">Phospholipid metabolism</keyword>
<dbReference type="InterPro" id="IPR006168">
    <property type="entry name" value="G3P_DH_NAD-dep"/>
</dbReference>
<feature type="binding site" evidence="13">
    <location>
        <position position="13"/>
    </location>
    <ligand>
        <name>NADPH</name>
        <dbReference type="ChEBI" id="CHEBI:57783"/>
    </ligand>
</feature>
<dbReference type="InterPro" id="IPR011128">
    <property type="entry name" value="G3P_DH_NAD-dep_N"/>
</dbReference>
<dbReference type="UniPathway" id="UPA00940"/>
<comment type="similarity">
    <text evidence="1 13 17">Belongs to the NAD-dependent glycerol-3-phosphate dehydrogenase family.</text>
</comment>
<feature type="binding site" evidence="13">
    <location>
        <position position="136"/>
    </location>
    <ligand>
        <name>sn-glycerol 3-phosphate</name>
        <dbReference type="ChEBI" id="CHEBI:57597"/>
    </ligand>
</feature>
<dbReference type="PIRSF" id="PIRSF000114">
    <property type="entry name" value="Glycerol-3-P_dh"/>
    <property type="match status" value="1"/>
</dbReference>
<evidence type="ECO:0000256" key="7">
    <source>
        <dbReference type="ARBA" id="ARBA00023209"/>
    </source>
</evidence>
<dbReference type="FunFam" id="1.10.1040.10:FF:000001">
    <property type="entry name" value="Glycerol-3-phosphate dehydrogenase [NAD(P)+]"/>
    <property type="match status" value="1"/>
</dbReference>
<dbReference type="PANTHER" id="PTHR11728:SF1">
    <property type="entry name" value="GLYCEROL-3-PHOSPHATE DEHYDROGENASE [NAD(+)] 2, CHLOROPLASTIC"/>
    <property type="match status" value="1"/>
</dbReference>
<dbReference type="Proteomes" id="UP000076962">
    <property type="component" value="Unassembled WGS sequence"/>
</dbReference>
<dbReference type="GO" id="GO:0051287">
    <property type="term" value="F:NAD binding"/>
    <property type="evidence" value="ECO:0007669"/>
    <property type="project" value="InterPro"/>
</dbReference>
<sequence>MQQSILVIGAGSWGTALALVLARNDHKVWLWSRNPQHVEQMKVTRQNARFLPDNHFPDALQPTASLKEVVPQINEILVVVPSHAFRETLNKIAPYITAQARVCWATKGLENNTGLLLHQVAEQVLGSKRSLAVLSGPSFAQEVAAGLPTAVTIASSLAQYAQDLVTLFHNHSFRPYTCTDIIGVQVGGAIKNIMAIAAGIADGLGFGANTRAALITRGLTEMVRFGTSLGGQGETFMGLAGLGDLILTCTDNKSRNRRFGYALAQGRSLSQAQTEIGQVVEGVRTCHEVKRLAQQGGIDMPIVEQVDKVLQGVCTPNEAVQALLSRQPKPEF</sequence>
<dbReference type="Pfam" id="PF01210">
    <property type="entry name" value="NAD_Gly3P_dh_N"/>
    <property type="match status" value="1"/>
</dbReference>
<keyword evidence="21" id="KW-1185">Reference proteome</keyword>
<feature type="binding site" evidence="13">
    <location>
        <position position="107"/>
    </location>
    <ligand>
        <name>NADPH</name>
        <dbReference type="ChEBI" id="CHEBI:57783"/>
    </ligand>
</feature>
<evidence type="ECO:0000256" key="8">
    <source>
        <dbReference type="ARBA" id="ARBA00023264"/>
    </source>
</evidence>
<feature type="active site" description="Proton acceptor" evidence="13 14">
    <location>
        <position position="191"/>
    </location>
</feature>
<feature type="binding site" evidence="16">
    <location>
        <position position="140"/>
    </location>
    <ligand>
        <name>NAD(+)</name>
        <dbReference type="ChEBI" id="CHEBI:57540"/>
    </ligand>
</feature>
<dbReference type="GO" id="GO:0005975">
    <property type="term" value="P:carbohydrate metabolic process"/>
    <property type="evidence" value="ECO:0007669"/>
    <property type="project" value="InterPro"/>
</dbReference>
<dbReference type="PROSITE" id="PS00957">
    <property type="entry name" value="NAD_G3PDH"/>
    <property type="match status" value="1"/>
</dbReference>
<evidence type="ECO:0000259" key="18">
    <source>
        <dbReference type="Pfam" id="PF01210"/>
    </source>
</evidence>
<feature type="binding site" evidence="13">
    <location>
        <position position="256"/>
    </location>
    <ligand>
        <name>sn-glycerol 3-phosphate</name>
        <dbReference type="ChEBI" id="CHEBI:57597"/>
    </ligand>
</feature>
<feature type="binding site" evidence="13">
    <location>
        <position position="33"/>
    </location>
    <ligand>
        <name>NADPH</name>
        <dbReference type="ChEBI" id="CHEBI:57783"/>
    </ligand>
</feature>
<keyword evidence="13" id="KW-0547">Nucleotide-binding</keyword>
<evidence type="ECO:0000259" key="19">
    <source>
        <dbReference type="Pfam" id="PF07479"/>
    </source>
</evidence>
<organism evidence="20 21">
    <name type="scientific">Candidatus Thiomargarita nelsonii</name>
    <dbReference type="NCBI Taxonomy" id="1003181"/>
    <lineage>
        <taxon>Bacteria</taxon>
        <taxon>Pseudomonadati</taxon>
        <taxon>Pseudomonadota</taxon>
        <taxon>Gammaproteobacteria</taxon>
        <taxon>Thiotrichales</taxon>
        <taxon>Thiotrichaceae</taxon>
        <taxon>Thiomargarita</taxon>
    </lineage>
</organism>
<feature type="binding site" evidence="13">
    <location>
        <position position="279"/>
    </location>
    <ligand>
        <name>NADPH</name>
        <dbReference type="ChEBI" id="CHEBI:57783"/>
    </ligand>
</feature>
<feature type="binding site" evidence="13">
    <location>
        <position position="138"/>
    </location>
    <ligand>
        <name>sn-glycerol 3-phosphate</name>
        <dbReference type="ChEBI" id="CHEBI:57597"/>
    </ligand>
</feature>
<keyword evidence="4 13" id="KW-0560">Oxidoreductase</keyword>
<feature type="binding site" evidence="13">
    <location>
        <position position="191"/>
    </location>
    <ligand>
        <name>sn-glycerol 3-phosphate</name>
        <dbReference type="ChEBI" id="CHEBI:57597"/>
    </ligand>
</feature>
<feature type="binding site" evidence="16">
    <location>
        <begin position="9"/>
        <end position="14"/>
    </location>
    <ligand>
        <name>NAD(+)</name>
        <dbReference type="ChEBI" id="CHEBI:57540"/>
    </ligand>
</feature>
<feature type="binding site" evidence="15">
    <location>
        <begin position="255"/>
        <end position="256"/>
    </location>
    <ligand>
        <name>substrate</name>
    </ligand>
</feature>
<keyword evidence="5 13" id="KW-0520">NAD</keyword>
<dbReference type="Pfam" id="PF07479">
    <property type="entry name" value="NAD_Gly3P_dh_C"/>
    <property type="match status" value="1"/>
</dbReference>
<keyword evidence="3 13" id="KW-0521">NADP</keyword>
<dbReference type="GO" id="GO:0046168">
    <property type="term" value="P:glycerol-3-phosphate catabolic process"/>
    <property type="evidence" value="ECO:0007669"/>
    <property type="project" value="InterPro"/>
</dbReference>